<organism evidence="2 3">
    <name type="scientific">Candidatus Gottesmanbacteria bacterium RIFCSPHIGHO2_01_FULL_47_48</name>
    <dbReference type="NCBI Taxonomy" id="1798381"/>
    <lineage>
        <taxon>Bacteria</taxon>
        <taxon>Candidatus Gottesmaniibacteriota</taxon>
    </lineage>
</organism>
<dbReference type="STRING" id="1798381.A2721_02955"/>
<dbReference type="EMBL" id="MFJK01000006">
    <property type="protein sequence ID" value="OGG19607.1"/>
    <property type="molecule type" value="Genomic_DNA"/>
</dbReference>
<feature type="compositionally biased region" description="Basic and acidic residues" evidence="1">
    <location>
        <begin position="20"/>
        <end position="40"/>
    </location>
</feature>
<gene>
    <name evidence="2" type="ORF">A2721_02955</name>
</gene>
<name>A0A1F6A5Q2_9BACT</name>
<evidence type="ECO:0000313" key="3">
    <source>
        <dbReference type="Proteomes" id="UP000177871"/>
    </source>
</evidence>
<evidence type="ECO:0000256" key="1">
    <source>
        <dbReference type="SAM" id="MobiDB-lite"/>
    </source>
</evidence>
<evidence type="ECO:0000313" key="2">
    <source>
        <dbReference type="EMBL" id="OGG19607.1"/>
    </source>
</evidence>
<sequence length="78" mass="8844">MFVGYYSRPRIATYKPQIQNKHDSPRLPEVNHKAQQKESPKLASTTQRSALIISAIAKVEVAPEMDISTIEPRSPLKR</sequence>
<proteinExistence type="predicted"/>
<protein>
    <submittedName>
        <fullName evidence="2">Uncharacterized protein</fullName>
    </submittedName>
</protein>
<comment type="caution">
    <text evidence="2">The sequence shown here is derived from an EMBL/GenBank/DDBJ whole genome shotgun (WGS) entry which is preliminary data.</text>
</comment>
<accession>A0A1F6A5Q2</accession>
<reference evidence="2 3" key="1">
    <citation type="journal article" date="2016" name="Nat. Commun.">
        <title>Thousands of microbial genomes shed light on interconnected biogeochemical processes in an aquifer system.</title>
        <authorList>
            <person name="Anantharaman K."/>
            <person name="Brown C.T."/>
            <person name="Hug L.A."/>
            <person name="Sharon I."/>
            <person name="Castelle C.J."/>
            <person name="Probst A.J."/>
            <person name="Thomas B.C."/>
            <person name="Singh A."/>
            <person name="Wilkins M.J."/>
            <person name="Karaoz U."/>
            <person name="Brodie E.L."/>
            <person name="Williams K.H."/>
            <person name="Hubbard S.S."/>
            <person name="Banfield J.F."/>
        </authorList>
    </citation>
    <scope>NUCLEOTIDE SEQUENCE [LARGE SCALE GENOMIC DNA]</scope>
</reference>
<dbReference type="AlphaFoldDB" id="A0A1F6A5Q2"/>
<feature type="region of interest" description="Disordered" evidence="1">
    <location>
        <begin position="17"/>
        <end position="46"/>
    </location>
</feature>
<dbReference type="Proteomes" id="UP000177871">
    <property type="component" value="Unassembled WGS sequence"/>
</dbReference>